<feature type="transmembrane region" description="Helical" evidence="2">
    <location>
        <begin position="101"/>
        <end position="124"/>
    </location>
</feature>
<feature type="compositionally biased region" description="Low complexity" evidence="1">
    <location>
        <begin position="80"/>
        <end position="89"/>
    </location>
</feature>
<evidence type="ECO:0000256" key="2">
    <source>
        <dbReference type="SAM" id="Phobius"/>
    </source>
</evidence>
<dbReference type="EMBL" id="CAJFCW020000001">
    <property type="protein sequence ID" value="CAG9078686.1"/>
    <property type="molecule type" value="Genomic_DNA"/>
</dbReference>
<name>A0A811JQM1_9BILA</name>
<evidence type="ECO:0000313" key="3">
    <source>
        <dbReference type="EMBL" id="CAD5205688.1"/>
    </source>
</evidence>
<feature type="transmembrane region" description="Helical" evidence="2">
    <location>
        <begin position="130"/>
        <end position="149"/>
    </location>
</feature>
<proteinExistence type="predicted"/>
<accession>A0A811JQM1</accession>
<feature type="transmembrane region" description="Helical" evidence="2">
    <location>
        <begin position="205"/>
        <end position="225"/>
    </location>
</feature>
<evidence type="ECO:0000313" key="4">
    <source>
        <dbReference type="Proteomes" id="UP000614601"/>
    </source>
</evidence>
<sequence>MSFEEPKMKVSDSTAPKFGRKHADEVIVIDDQAESSFSASNNKKLKGMQRQSGSVTSTSTKTSSISSAHKTPKKIRYQNSSDSADSDYSPPKAKKHCVPTALLNLLLAIFWCFVHLALAVYITIYDTSHYVIMSYFLFGFICYVILIIGNRIRLPHLYVFAYMYTSMTLIMLSFVLVSCIFMDFMLLTHGEPYDELGVVVKTDDFWKKALIFEVVVAVLCVAKWFTLRKMFHDYSAACARHWNQRLSKKQQNQYNK</sequence>
<dbReference type="Proteomes" id="UP000783686">
    <property type="component" value="Unassembled WGS sequence"/>
</dbReference>
<keyword evidence="4" id="KW-1185">Reference proteome</keyword>
<keyword evidence="2" id="KW-0472">Membrane</keyword>
<reference evidence="3" key="1">
    <citation type="submission" date="2020-09" db="EMBL/GenBank/DDBJ databases">
        <authorList>
            <person name="Kikuchi T."/>
        </authorList>
    </citation>
    <scope>NUCLEOTIDE SEQUENCE</scope>
    <source>
        <strain evidence="3">SH1</strain>
    </source>
</reference>
<dbReference type="EMBL" id="CAJFDH010000001">
    <property type="protein sequence ID" value="CAD5205688.1"/>
    <property type="molecule type" value="Genomic_DNA"/>
</dbReference>
<keyword evidence="2" id="KW-1133">Transmembrane helix</keyword>
<evidence type="ECO:0000256" key="1">
    <source>
        <dbReference type="SAM" id="MobiDB-lite"/>
    </source>
</evidence>
<gene>
    <name evidence="3" type="ORF">BOKJ2_LOCUS372</name>
</gene>
<dbReference type="AlphaFoldDB" id="A0A811JQM1"/>
<feature type="compositionally biased region" description="Low complexity" evidence="1">
    <location>
        <begin position="52"/>
        <end position="67"/>
    </location>
</feature>
<protein>
    <submittedName>
        <fullName evidence="3">Uncharacterized protein</fullName>
    </submittedName>
</protein>
<keyword evidence="2" id="KW-0812">Transmembrane</keyword>
<dbReference type="OrthoDB" id="10418446at2759"/>
<feature type="region of interest" description="Disordered" evidence="1">
    <location>
        <begin position="39"/>
        <end position="91"/>
    </location>
</feature>
<feature type="transmembrane region" description="Helical" evidence="2">
    <location>
        <begin position="161"/>
        <end position="185"/>
    </location>
</feature>
<organism evidence="3 4">
    <name type="scientific">Bursaphelenchus okinawaensis</name>
    <dbReference type="NCBI Taxonomy" id="465554"/>
    <lineage>
        <taxon>Eukaryota</taxon>
        <taxon>Metazoa</taxon>
        <taxon>Ecdysozoa</taxon>
        <taxon>Nematoda</taxon>
        <taxon>Chromadorea</taxon>
        <taxon>Rhabditida</taxon>
        <taxon>Tylenchina</taxon>
        <taxon>Tylenchomorpha</taxon>
        <taxon>Aphelenchoidea</taxon>
        <taxon>Aphelenchoididae</taxon>
        <taxon>Bursaphelenchus</taxon>
    </lineage>
</organism>
<comment type="caution">
    <text evidence="3">The sequence shown here is derived from an EMBL/GenBank/DDBJ whole genome shotgun (WGS) entry which is preliminary data.</text>
</comment>
<dbReference type="Proteomes" id="UP000614601">
    <property type="component" value="Unassembled WGS sequence"/>
</dbReference>